<dbReference type="FunFam" id="1.50.10.10:FF:000032">
    <property type="entry name" value="Vacuolar acid trehalase"/>
    <property type="match status" value="1"/>
</dbReference>
<feature type="domain" description="Glycoside hydrolase family 65 central catalytic" evidence="8">
    <location>
        <begin position="399"/>
        <end position="622"/>
    </location>
</feature>
<feature type="signal peptide" evidence="7">
    <location>
        <begin position="1"/>
        <end position="25"/>
    </location>
</feature>
<dbReference type="Pfam" id="PF03636">
    <property type="entry name" value="Glyco_hydro_65N"/>
    <property type="match status" value="1"/>
</dbReference>
<evidence type="ECO:0000256" key="6">
    <source>
        <dbReference type="SAM" id="MobiDB-lite"/>
    </source>
</evidence>
<dbReference type="InterPro" id="IPR037018">
    <property type="entry name" value="GH65_N"/>
</dbReference>
<keyword evidence="4" id="KW-0378">Hydrolase</keyword>
<feature type="chain" id="PRO_5028957815" description="alpha,alpha-trehalase" evidence="7">
    <location>
        <begin position="26"/>
        <end position="1053"/>
    </location>
</feature>
<dbReference type="InterPro" id="IPR005195">
    <property type="entry name" value="Glyco_hydro_65_M"/>
</dbReference>
<evidence type="ECO:0000256" key="4">
    <source>
        <dbReference type="ARBA" id="ARBA00022801"/>
    </source>
</evidence>
<dbReference type="Gene3D" id="2.70.98.40">
    <property type="entry name" value="Glycoside hydrolase, family 65, N-terminal domain"/>
    <property type="match status" value="1"/>
</dbReference>
<evidence type="ECO:0000256" key="3">
    <source>
        <dbReference type="ARBA" id="ARBA00012757"/>
    </source>
</evidence>
<evidence type="ECO:0000313" key="10">
    <source>
        <dbReference type="EMBL" id="KAF2872084.1"/>
    </source>
</evidence>
<feature type="domain" description="Glycoside hydrolase family 65 N-terminal" evidence="9">
    <location>
        <begin position="50"/>
        <end position="316"/>
    </location>
</feature>
<accession>A0A7C8MLG0</accession>
<dbReference type="InterPro" id="IPR008928">
    <property type="entry name" value="6-hairpin_glycosidase_sf"/>
</dbReference>
<dbReference type="GO" id="GO:0005993">
    <property type="term" value="P:trehalose catabolic process"/>
    <property type="evidence" value="ECO:0007669"/>
    <property type="project" value="TreeGrafter"/>
</dbReference>
<dbReference type="SUPFAM" id="SSF48208">
    <property type="entry name" value="Six-hairpin glycosidases"/>
    <property type="match status" value="1"/>
</dbReference>
<comment type="catalytic activity">
    <reaction evidence="1">
        <text>alpha,alpha-trehalose + H2O = alpha-D-glucose + beta-D-glucose</text>
        <dbReference type="Rhea" id="RHEA:32675"/>
        <dbReference type="ChEBI" id="CHEBI:15377"/>
        <dbReference type="ChEBI" id="CHEBI:15903"/>
        <dbReference type="ChEBI" id="CHEBI:16551"/>
        <dbReference type="ChEBI" id="CHEBI:17925"/>
        <dbReference type="EC" id="3.2.1.28"/>
    </reaction>
</comment>
<comment type="caution">
    <text evidence="10">The sequence shown here is derived from an EMBL/GenBank/DDBJ whole genome shotgun (WGS) entry which is preliminary data.</text>
</comment>
<evidence type="ECO:0000256" key="1">
    <source>
        <dbReference type="ARBA" id="ARBA00001576"/>
    </source>
</evidence>
<gene>
    <name evidence="10" type="ORF">BDV95DRAFT_492644</name>
</gene>
<dbReference type="EC" id="3.2.1.28" evidence="3"/>
<dbReference type="GO" id="GO:0004555">
    <property type="term" value="F:alpha,alpha-trehalase activity"/>
    <property type="evidence" value="ECO:0007669"/>
    <property type="project" value="UniProtKB-EC"/>
</dbReference>
<evidence type="ECO:0000313" key="11">
    <source>
        <dbReference type="Proteomes" id="UP000481861"/>
    </source>
</evidence>
<name>A0A7C8MLG0_9PLEO</name>
<evidence type="ECO:0000259" key="8">
    <source>
        <dbReference type="Pfam" id="PF03632"/>
    </source>
</evidence>
<dbReference type="AlphaFoldDB" id="A0A7C8MLG0"/>
<evidence type="ECO:0000259" key="9">
    <source>
        <dbReference type="Pfam" id="PF03636"/>
    </source>
</evidence>
<dbReference type="EMBL" id="JAADJZ010000010">
    <property type="protein sequence ID" value="KAF2872084.1"/>
    <property type="molecule type" value="Genomic_DNA"/>
</dbReference>
<dbReference type="PANTHER" id="PTHR11051">
    <property type="entry name" value="GLYCOSYL HYDROLASE-RELATED"/>
    <property type="match status" value="1"/>
</dbReference>
<dbReference type="GO" id="GO:0030246">
    <property type="term" value="F:carbohydrate binding"/>
    <property type="evidence" value="ECO:0007669"/>
    <property type="project" value="InterPro"/>
</dbReference>
<dbReference type="PANTHER" id="PTHR11051:SF8">
    <property type="entry name" value="PROTEIN-GLUCOSYLGALACTOSYLHYDROXYLYSINE GLUCOSIDASE"/>
    <property type="match status" value="1"/>
</dbReference>
<dbReference type="InterPro" id="IPR011013">
    <property type="entry name" value="Gal_mutarotase_sf_dom"/>
</dbReference>
<comment type="similarity">
    <text evidence="2">Belongs to the glycosyl hydrolase 65 family.</text>
</comment>
<dbReference type="SUPFAM" id="SSF74650">
    <property type="entry name" value="Galactose mutarotase-like"/>
    <property type="match status" value="1"/>
</dbReference>
<evidence type="ECO:0000256" key="7">
    <source>
        <dbReference type="SAM" id="SignalP"/>
    </source>
</evidence>
<proteinExistence type="inferred from homology"/>
<evidence type="ECO:0000256" key="5">
    <source>
        <dbReference type="ARBA" id="ARBA00023180"/>
    </source>
</evidence>
<dbReference type="OrthoDB" id="200349at2759"/>
<keyword evidence="11" id="KW-1185">Reference proteome</keyword>
<sequence length="1053" mass="115300">MDFFACTLFRCIFFTLLASTKLAAALSEPTKFPGVLWDDENWIITSQELRQGAYQDRLSLANGYLGITVAATGPFFEVDVPVEGDNINGWPIFDRRQTFATVAGFFNSQDPANETNYPWLNQYGGESFISGVPHWAGLVVQANGAILNASVNPAHISEYSSTLDIGAGLLSWSYSWTPGGGEPIHVHYRMLVHKLHINQAAVQLKLTASRDANVTVYDVLEGDCALRTEFVDKKYETGSATIWSAVRPSNIDNVTAYIYSTVKGDEAADLGTRAEINEGDNMVGRNISSIAQSVKVNLVAGQTAEVSKFIGAASSDAFSDPQAIAKEASIAGASDGFTALLHSNIEEWKNVLPRCSVDSYHYPNGSLPTDRNIQEMQILAVTNPFHLLQNIVGPNAVAAAGNNARLAINSVPVCGLGSACYGGLIFWDADVWMAPGLQMSHPEHAQQFVNYRVDKFAQARQNVDMAFSSSQNHTSRFSAGGAVYPWTSGRYGNCTGTGPCFDYEYHLNGDIGLLFRNQYIATGDAKQFAEKLLPISNAIAHFYGEVVTFNETSGFYELWNATDPDEYANNKNNVGFTTALMKQHFQQTNQLNSWFGIPVNDSWTEKARRMRLPINKEARIILEYPDMNGSIAVKQADVVLIDDFLNYDHSYSLTSLDYYAAKQSPNGPGMTYAVFSVVANQISPSGCSSYTYDHYTSAPYLRTPWFQYSEQLLDNYNHNGGTHPAFPFLTGMGGANRVALFGYLGLRLLYDRLDIDPSLPPQIPHLNYRTFYWHGHAINATSNTTHTTLVRLPNTAALPSANTTFFTRPIPVSLGTRRGYFLLRPYKSPSSPSPLTLLNRQIGHIATVAGNIMQCHPHVTSSAPHLPGQFPLAAIDGAASTKWQPVASNETVYLSVELGAPYFPIRHLLFDWGAQPPLYFEVLFSNSSLEPRPPGWSSTFPPPSGIPLSRPFDPARAYVIEPIVGNQTNVTLGSVVWTGRWVVLGVRGNQYRGSGRDGQEIGGPTVAEWSLAKEEDGVDNDDYRQEFAGENGGGAQLVMGSSDEGGEQEGRGG</sequence>
<reference evidence="10 11" key="1">
    <citation type="submission" date="2020-01" db="EMBL/GenBank/DDBJ databases">
        <authorList>
            <consortium name="DOE Joint Genome Institute"/>
            <person name="Haridas S."/>
            <person name="Albert R."/>
            <person name="Binder M."/>
            <person name="Bloem J."/>
            <person name="Labutti K."/>
            <person name="Salamov A."/>
            <person name="Andreopoulos B."/>
            <person name="Baker S.E."/>
            <person name="Barry K."/>
            <person name="Bills G."/>
            <person name="Bluhm B.H."/>
            <person name="Cannon C."/>
            <person name="Castanera R."/>
            <person name="Culley D.E."/>
            <person name="Daum C."/>
            <person name="Ezra D."/>
            <person name="Gonzalez J.B."/>
            <person name="Henrissat B."/>
            <person name="Kuo A."/>
            <person name="Liang C."/>
            <person name="Lipzen A."/>
            <person name="Lutzoni F."/>
            <person name="Magnuson J."/>
            <person name="Mondo S."/>
            <person name="Nolan M."/>
            <person name="Ohm R."/>
            <person name="Pangilinan J."/>
            <person name="Park H.-J.H."/>
            <person name="Ramirez L."/>
            <person name="Alfaro M."/>
            <person name="Sun H."/>
            <person name="Tritt A."/>
            <person name="Yoshinaga Y."/>
            <person name="Zwiers L.-H.L."/>
            <person name="Turgeon B.G."/>
            <person name="Goodwin S.B."/>
            <person name="Spatafora J.W."/>
            <person name="Crous P.W."/>
            <person name="Grigoriev I.V."/>
        </authorList>
    </citation>
    <scope>NUCLEOTIDE SEQUENCE [LARGE SCALE GENOMIC DNA]</scope>
    <source>
        <strain evidence="10 11">CBS 611.86</strain>
    </source>
</reference>
<dbReference type="InterPro" id="IPR012341">
    <property type="entry name" value="6hp_glycosidase-like_sf"/>
</dbReference>
<dbReference type="InterPro" id="IPR005196">
    <property type="entry name" value="Glyco_hydro_65_N"/>
</dbReference>
<keyword evidence="7" id="KW-0732">Signal</keyword>
<feature type="region of interest" description="Disordered" evidence="6">
    <location>
        <begin position="1027"/>
        <end position="1053"/>
    </location>
</feature>
<dbReference type="Proteomes" id="UP000481861">
    <property type="component" value="Unassembled WGS sequence"/>
</dbReference>
<dbReference type="GO" id="GO:0009277">
    <property type="term" value="C:fungal-type cell wall"/>
    <property type="evidence" value="ECO:0007669"/>
    <property type="project" value="TreeGrafter"/>
</dbReference>
<evidence type="ECO:0000256" key="2">
    <source>
        <dbReference type="ARBA" id="ARBA00006768"/>
    </source>
</evidence>
<organism evidence="10 11">
    <name type="scientific">Massariosphaeria phaeospora</name>
    <dbReference type="NCBI Taxonomy" id="100035"/>
    <lineage>
        <taxon>Eukaryota</taxon>
        <taxon>Fungi</taxon>
        <taxon>Dikarya</taxon>
        <taxon>Ascomycota</taxon>
        <taxon>Pezizomycotina</taxon>
        <taxon>Dothideomycetes</taxon>
        <taxon>Pleosporomycetidae</taxon>
        <taxon>Pleosporales</taxon>
        <taxon>Pleosporales incertae sedis</taxon>
        <taxon>Massariosphaeria</taxon>
    </lineage>
</organism>
<dbReference type="Gene3D" id="1.50.10.10">
    <property type="match status" value="1"/>
</dbReference>
<keyword evidence="5" id="KW-0325">Glycoprotein</keyword>
<dbReference type="Pfam" id="PF03632">
    <property type="entry name" value="Glyco_hydro_65m"/>
    <property type="match status" value="1"/>
</dbReference>
<protein>
    <recommendedName>
        <fullName evidence="3">alpha,alpha-trehalase</fullName>
        <ecNumber evidence="3">3.2.1.28</ecNumber>
    </recommendedName>
</protein>